<comment type="cofactor">
    <cofactor evidence="1">
        <name>[4Fe-4S] cluster</name>
        <dbReference type="ChEBI" id="CHEBI:49883"/>
    </cofactor>
</comment>
<evidence type="ECO:0000256" key="4">
    <source>
        <dbReference type="ARBA" id="ARBA00023004"/>
    </source>
</evidence>
<dbReference type="AlphaFoldDB" id="A0A0F8Y3F4"/>
<dbReference type="EMBL" id="LAZR01068909">
    <property type="protein sequence ID" value="KKK48754.1"/>
    <property type="molecule type" value="Genomic_DNA"/>
</dbReference>
<evidence type="ECO:0000256" key="5">
    <source>
        <dbReference type="ARBA" id="ARBA00023014"/>
    </source>
</evidence>
<name>A0A0F8Y3F4_9ZZZZ</name>
<keyword evidence="4" id="KW-0408">Iron</keyword>
<evidence type="ECO:0000256" key="1">
    <source>
        <dbReference type="ARBA" id="ARBA00001966"/>
    </source>
</evidence>
<evidence type="ECO:0000256" key="3">
    <source>
        <dbReference type="ARBA" id="ARBA00022723"/>
    </source>
</evidence>
<keyword evidence="2" id="KW-0949">S-adenosyl-L-methionine</keyword>
<keyword evidence="5" id="KW-0411">Iron-sulfur</keyword>
<dbReference type="PROSITE" id="PS51332">
    <property type="entry name" value="B12_BINDING"/>
    <property type="match status" value="1"/>
</dbReference>
<dbReference type="PANTHER" id="PTHR43409">
    <property type="entry name" value="ANAEROBIC MAGNESIUM-PROTOPORPHYRIN IX MONOMETHYL ESTER CYCLASE-RELATED"/>
    <property type="match status" value="1"/>
</dbReference>
<reference evidence="7" key="1">
    <citation type="journal article" date="2015" name="Nature">
        <title>Complex archaea that bridge the gap between prokaryotes and eukaryotes.</title>
        <authorList>
            <person name="Spang A."/>
            <person name="Saw J.H."/>
            <person name="Jorgensen S.L."/>
            <person name="Zaremba-Niedzwiedzka K."/>
            <person name="Martijn J."/>
            <person name="Lind A.E."/>
            <person name="van Eijk R."/>
            <person name="Schleper C."/>
            <person name="Guy L."/>
            <person name="Ettema T.J."/>
        </authorList>
    </citation>
    <scope>NUCLEOTIDE SEQUENCE</scope>
</reference>
<comment type="caution">
    <text evidence="7">The sequence shown here is derived from an EMBL/GenBank/DDBJ whole genome shotgun (WGS) entry which is preliminary data.</text>
</comment>
<dbReference type="GO" id="GO:0031419">
    <property type="term" value="F:cobalamin binding"/>
    <property type="evidence" value="ECO:0007669"/>
    <property type="project" value="InterPro"/>
</dbReference>
<dbReference type="Pfam" id="PF02310">
    <property type="entry name" value="B12-binding"/>
    <property type="match status" value="1"/>
</dbReference>
<gene>
    <name evidence="7" type="ORF">LCGC14_3141940</name>
</gene>
<evidence type="ECO:0000256" key="2">
    <source>
        <dbReference type="ARBA" id="ARBA00022691"/>
    </source>
</evidence>
<dbReference type="InterPro" id="IPR006158">
    <property type="entry name" value="Cobalamin-bd"/>
</dbReference>
<evidence type="ECO:0000313" key="7">
    <source>
        <dbReference type="EMBL" id="KKK48754.1"/>
    </source>
</evidence>
<dbReference type="Gene3D" id="3.40.50.280">
    <property type="entry name" value="Cobalamin-binding domain"/>
    <property type="match status" value="1"/>
</dbReference>
<dbReference type="GO" id="GO:0046872">
    <property type="term" value="F:metal ion binding"/>
    <property type="evidence" value="ECO:0007669"/>
    <property type="project" value="UniProtKB-KW"/>
</dbReference>
<dbReference type="InterPro" id="IPR036724">
    <property type="entry name" value="Cobalamin-bd_sf"/>
</dbReference>
<dbReference type="InterPro" id="IPR051198">
    <property type="entry name" value="BchE-like"/>
</dbReference>
<evidence type="ECO:0000259" key="6">
    <source>
        <dbReference type="PROSITE" id="PS51332"/>
    </source>
</evidence>
<keyword evidence="3" id="KW-0479">Metal-binding</keyword>
<sequence length="174" mass="19191">MKIVLINPSIKTWSPNIYAPLGLAYIAKALEDANHSVKILDLNSQKMSDSKLIEQLVDADIIGITGMVTEYKEVVRLTEIVWEANPMAKIILGGALATTHTEQVLIASFADYAIIGEGEQTIVELVSAFKQGKDYKNIKSIACKDGEVHFSPKPDIPPPCISKYFGSLHDHLRR</sequence>
<protein>
    <recommendedName>
        <fullName evidence="6">B12-binding domain-containing protein</fullName>
    </recommendedName>
</protein>
<organism evidence="7">
    <name type="scientific">marine sediment metagenome</name>
    <dbReference type="NCBI Taxonomy" id="412755"/>
    <lineage>
        <taxon>unclassified sequences</taxon>
        <taxon>metagenomes</taxon>
        <taxon>ecological metagenomes</taxon>
    </lineage>
</organism>
<dbReference type="SUPFAM" id="SSF52242">
    <property type="entry name" value="Cobalamin (vitamin B12)-binding domain"/>
    <property type="match status" value="1"/>
</dbReference>
<accession>A0A0F8Y3F4</accession>
<dbReference type="CDD" id="cd02068">
    <property type="entry name" value="radical_SAM_B12_BD"/>
    <property type="match status" value="1"/>
</dbReference>
<dbReference type="GO" id="GO:0051536">
    <property type="term" value="F:iron-sulfur cluster binding"/>
    <property type="evidence" value="ECO:0007669"/>
    <property type="project" value="UniProtKB-KW"/>
</dbReference>
<proteinExistence type="predicted"/>
<feature type="domain" description="B12-binding" evidence="6">
    <location>
        <begin position="1"/>
        <end position="136"/>
    </location>
</feature>